<sequence>MKKPKLLKRILAWMGIILLAGLYLATFILSLMKSPTAQTLFTISLWCTVIVPILGYAILLIYRVLNRKD</sequence>
<protein>
    <submittedName>
        <fullName evidence="2">Uncharacterized protein</fullName>
    </submittedName>
</protein>
<evidence type="ECO:0000313" key="2">
    <source>
        <dbReference type="EMBL" id="HIQ95806.1"/>
    </source>
</evidence>
<feature type="transmembrane region" description="Helical" evidence="1">
    <location>
        <begin position="12"/>
        <end position="31"/>
    </location>
</feature>
<keyword evidence="1" id="KW-1133">Transmembrane helix</keyword>
<reference evidence="2" key="1">
    <citation type="submission" date="2020-10" db="EMBL/GenBank/DDBJ databases">
        <authorList>
            <person name="Gilroy R."/>
        </authorList>
    </citation>
    <scope>NUCLEOTIDE SEQUENCE</scope>
    <source>
        <strain evidence="2">ChiSjej3B21-11622</strain>
    </source>
</reference>
<keyword evidence="1" id="KW-0812">Transmembrane</keyword>
<feature type="transmembrane region" description="Helical" evidence="1">
    <location>
        <begin position="43"/>
        <end position="65"/>
    </location>
</feature>
<gene>
    <name evidence="2" type="ORF">IAB26_04515</name>
</gene>
<comment type="caution">
    <text evidence="2">The sequence shown here is derived from an EMBL/GenBank/DDBJ whole genome shotgun (WGS) entry which is preliminary data.</text>
</comment>
<dbReference type="EMBL" id="DVFT01000066">
    <property type="protein sequence ID" value="HIQ95806.1"/>
    <property type="molecule type" value="Genomic_DNA"/>
</dbReference>
<name>A0A9D0ZUM1_9FIRM</name>
<organism evidence="2 3">
    <name type="scientific">Candidatus Limivivens merdigallinarum</name>
    <dbReference type="NCBI Taxonomy" id="2840859"/>
    <lineage>
        <taxon>Bacteria</taxon>
        <taxon>Bacillati</taxon>
        <taxon>Bacillota</taxon>
        <taxon>Clostridia</taxon>
        <taxon>Lachnospirales</taxon>
        <taxon>Lachnospiraceae</taxon>
        <taxon>Lachnospiraceae incertae sedis</taxon>
        <taxon>Candidatus Limivivens</taxon>
    </lineage>
</organism>
<dbReference type="Proteomes" id="UP000886886">
    <property type="component" value="Unassembled WGS sequence"/>
</dbReference>
<keyword evidence="1" id="KW-0472">Membrane</keyword>
<evidence type="ECO:0000256" key="1">
    <source>
        <dbReference type="SAM" id="Phobius"/>
    </source>
</evidence>
<dbReference type="AlphaFoldDB" id="A0A9D0ZUM1"/>
<evidence type="ECO:0000313" key="3">
    <source>
        <dbReference type="Proteomes" id="UP000886886"/>
    </source>
</evidence>
<proteinExistence type="predicted"/>
<reference evidence="2" key="2">
    <citation type="journal article" date="2021" name="PeerJ">
        <title>Extensive microbial diversity within the chicken gut microbiome revealed by metagenomics and culture.</title>
        <authorList>
            <person name="Gilroy R."/>
            <person name="Ravi A."/>
            <person name="Getino M."/>
            <person name="Pursley I."/>
            <person name="Horton D.L."/>
            <person name="Alikhan N.F."/>
            <person name="Baker D."/>
            <person name="Gharbi K."/>
            <person name="Hall N."/>
            <person name="Watson M."/>
            <person name="Adriaenssens E.M."/>
            <person name="Foster-Nyarko E."/>
            <person name="Jarju S."/>
            <person name="Secka A."/>
            <person name="Antonio M."/>
            <person name="Oren A."/>
            <person name="Chaudhuri R.R."/>
            <person name="La Ragione R."/>
            <person name="Hildebrand F."/>
            <person name="Pallen M.J."/>
        </authorList>
    </citation>
    <scope>NUCLEOTIDE SEQUENCE</scope>
    <source>
        <strain evidence="2">ChiSjej3B21-11622</strain>
    </source>
</reference>
<accession>A0A9D0ZUM1</accession>